<proteinExistence type="predicted"/>
<evidence type="ECO:0000313" key="1">
    <source>
        <dbReference type="EMBL" id="PIH03244.1"/>
    </source>
</evidence>
<evidence type="ECO:0000313" key="2">
    <source>
        <dbReference type="Proteomes" id="UP000231322"/>
    </source>
</evidence>
<protein>
    <submittedName>
        <fullName evidence="1">Uncharacterized protein</fullName>
    </submittedName>
</protein>
<name>A0A2G7HDV5_9CLOT</name>
<dbReference type="EMBL" id="PEIK01000012">
    <property type="protein sequence ID" value="PIH03244.1"/>
    <property type="molecule type" value="Genomic_DNA"/>
</dbReference>
<keyword evidence="2" id="KW-1185">Reference proteome</keyword>
<dbReference type="AlphaFoldDB" id="A0A2G7HDV5"/>
<comment type="caution">
    <text evidence="1">The sequence shown here is derived from an EMBL/GenBank/DDBJ whole genome shotgun (WGS) entry which is preliminary data.</text>
</comment>
<accession>A0A2G7HDV5</accession>
<gene>
    <name evidence="1" type="ORF">CS538_14225</name>
</gene>
<organism evidence="1 2">
    <name type="scientific">Clostridium combesii</name>
    <dbReference type="NCBI Taxonomy" id="39481"/>
    <lineage>
        <taxon>Bacteria</taxon>
        <taxon>Bacillati</taxon>
        <taxon>Bacillota</taxon>
        <taxon>Clostridia</taxon>
        <taxon>Eubacteriales</taxon>
        <taxon>Clostridiaceae</taxon>
        <taxon>Clostridium</taxon>
    </lineage>
</organism>
<dbReference type="Proteomes" id="UP000231322">
    <property type="component" value="Unassembled WGS sequence"/>
</dbReference>
<reference evidence="1 2" key="1">
    <citation type="submission" date="2017-10" db="EMBL/GenBank/DDBJ databases">
        <title>Reclassification of Eubacterium combesii and discrepancies in the nomenclature of botulinum neurotoxin producing clostridia. Request for an Opinion.</title>
        <authorList>
            <person name="Dobritsa A.P."/>
            <person name="Kutumbaka K.K."/>
            <person name="Samadpour M."/>
        </authorList>
    </citation>
    <scope>NUCLEOTIDE SEQUENCE [LARGE SCALE GENOMIC DNA]</scope>
    <source>
        <strain evidence="1 2">DSM 20696</strain>
    </source>
</reference>
<sequence length="43" mass="5406">MMKFRKNERKMYQNDKNIKMKHKKYHFENSSYDFIGKCVFNPT</sequence>